<comment type="similarity">
    <text evidence="1 2">Belongs to the small heat shock protein (HSP20) family.</text>
</comment>
<feature type="domain" description="SHSP" evidence="3">
    <location>
        <begin position="30"/>
        <end position="143"/>
    </location>
</feature>
<dbReference type="CDD" id="cd06471">
    <property type="entry name" value="ACD_LpsHSP_like"/>
    <property type="match status" value="1"/>
</dbReference>
<dbReference type="RefSeq" id="WP_232592283.1">
    <property type="nucleotide sequence ID" value="NZ_BSPD01000020.1"/>
</dbReference>
<reference evidence="4 5" key="1">
    <citation type="journal article" date="2014" name="Int. J. Syst. Evol. Microbiol.">
        <title>Complete genome sequence of Corynebacterium casei LMG S-19264T (=DSM 44701T), isolated from a smear-ripened cheese.</title>
        <authorList>
            <consortium name="US DOE Joint Genome Institute (JGI-PGF)"/>
            <person name="Walter F."/>
            <person name="Albersmeier A."/>
            <person name="Kalinowski J."/>
            <person name="Ruckert C."/>
        </authorList>
    </citation>
    <scope>NUCLEOTIDE SEQUENCE [LARGE SCALE GENOMIC DNA]</scope>
    <source>
        <strain evidence="4 5">NBRC 110095</strain>
    </source>
</reference>
<evidence type="ECO:0000313" key="4">
    <source>
        <dbReference type="EMBL" id="GLS24898.1"/>
    </source>
</evidence>
<name>A0AA37T4E1_9GAMM</name>
<accession>A0AA37T4E1</accession>
<gene>
    <name evidence="4" type="ORF">GCM10007877_06120</name>
</gene>
<dbReference type="AlphaFoldDB" id="A0AA37T4E1"/>
<keyword evidence="5" id="KW-1185">Reference proteome</keyword>
<dbReference type="InterPro" id="IPR031107">
    <property type="entry name" value="Small_HSP"/>
</dbReference>
<dbReference type="PANTHER" id="PTHR11527">
    <property type="entry name" value="HEAT-SHOCK PROTEIN 20 FAMILY MEMBER"/>
    <property type="match status" value="1"/>
</dbReference>
<evidence type="ECO:0000256" key="2">
    <source>
        <dbReference type="RuleBase" id="RU003616"/>
    </source>
</evidence>
<dbReference type="EMBL" id="BSPD01000020">
    <property type="protein sequence ID" value="GLS24898.1"/>
    <property type="molecule type" value="Genomic_DNA"/>
</dbReference>
<dbReference type="SUPFAM" id="SSF49764">
    <property type="entry name" value="HSP20-like chaperones"/>
    <property type="match status" value="1"/>
</dbReference>
<dbReference type="Gene3D" id="2.60.40.790">
    <property type="match status" value="1"/>
</dbReference>
<evidence type="ECO:0000259" key="3">
    <source>
        <dbReference type="PROSITE" id="PS01031"/>
    </source>
</evidence>
<sequence length="143" mass="16313">MNIIPRNSLFDFDNLFDHFLHPRRESFGGAAADVFSPRVDIKETQNQYLLHAELPGVKKEDLDVTLDAGVLTISAKVSSESKEEKDEVIIRRERHFGQFWRSFNLGGNVSESDIVAKFSDGVLTLEVPKIKNTEPERKRIEIN</sequence>
<dbReference type="InterPro" id="IPR008978">
    <property type="entry name" value="HSP20-like_chaperone"/>
</dbReference>
<protein>
    <recommendedName>
        <fullName evidence="3">SHSP domain-containing protein</fullName>
    </recommendedName>
</protein>
<proteinExistence type="inferred from homology"/>
<evidence type="ECO:0000313" key="5">
    <source>
        <dbReference type="Proteomes" id="UP001156870"/>
    </source>
</evidence>
<dbReference type="Proteomes" id="UP001156870">
    <property type="component" value="Unassembled WGS sequence"/>
</dbReference>
<dbReference type="PROSITE" id="PS01031">
    <property type="entry name" value="SHSP"/>
    <property type="match status" value="1"/>
</dbReference>
<dbReference type="Pfam" id="PF00011">
    <property type="entry name" value="HSP20"/>
    <property type="match status" value="1"/>
</dbReference>
<comment type="caution">
    <text evidence="4">The sequence shown here is derived from an EMBL/GenBank/DDBJ whole genome shotgun (WGS) entry which is preliminary data.</text>
</comment>
<dbReference type="InterPro" id="IPR002068">
    <property type="entry name" value="A-crystallin/Hsp20_dom"/>
</dbReference>
<organism evidence="4 5">
    <name type="scientific">Marinibactrum halimedae</name>
    <dbReference type="NCBI Taxonomy" id="1444977"/>
    <lineage>
        <taxon>Bacteria</taxon>
        <taxon>Pseudomonadati</taxon>
        <taxon>Pseudomonadota</taxon>
        <taxon>Gammaproteobacteria</taxon>
        <taxon>Cellvibrionales</taxon>
        <taxon>Cellvibrionaceae</taxon>
        <taxon>Marinibactrum</taxon>
    </lineage>
</organism>
<evidence type="ECO:0000256" key="1">
    <source>
        <dbReference type="PROSITE-ProRule" id="PRU00285"/>
    </source>
</evidence>